<sequence length="326" mass="34102">MSLRRVFAVACAVFVVGEVVLRLSWIAGGRWGYTACDRTDLGDHPVGGCGADQVAAVPFAAGWGALGLFVVLAVLIAYPDRWKGAVTWIAAVILLVLAFPLHLFFEIPAGVAGHPTDWRDIGGRVALLAGGIAFAGLANAVGPRGPAPTEFRPVPGWARHWAHVAVAVPIVGWAVPHGLWVLGVPFGISEQKLGSADGDLSNATGVAIAVVPPLAGLLVLGLVQRWGQHFPRWVPGWGGRRVPRLLAVLPAGTVAITLVTYSVLSFGVFAGKVLDGEQSWAQVREGWATVATLLVFLGWGVAVGVTTAGYVMATRRSVNGQQARTG</sequence>
<accession>A0ABS3UNB7</accession>
<evidence type="ECO:0000313" key="2">
    <source>
        <dbReference type="EMBL" id="MBO3740279.1"/>
    </source>
</evidence>
<reference evidence="2 3" key="1">
    <citation type="submission" date="2021-03" db="EMBL/GenBank/DDBJ databases">
        <title>Actinoplanes flavus sp. nov., a novel actinomycete isolated from Coconut Palm rhizosphere soil.</title>
        <authorList>
            <person name="Luo X."/>
        </authorList>
    </citation>
    <scope>NUCLEOTIDE SEQUENCE [LARGE SCALE GENOMIC DNA]</scope>
    <source>
        <strain evidence="2 3">NEAU-H7</strain>
    </source>
</reference>
<dbReference type="Proteomes" id="UP000679690">
    <property type="component" value="Unassembled WGS sequence"/>
</dbReference>
<keyword evidence="1" id="KW-0472">Membrane</keyword>
<keyword evidence="1" id="KW-1133">Transmembrane helix</keyword>
<feature type="transmembrane region" description="Helical" evidence="1">
    <location>
        <begin position="203"/>
        <end position="224"/>
    </location>
</feature>
<feature type="transmembrane region" description="Helical" evidence="1">
    <location>
        <begin position="245"/>
        <end position="270"/>
    </location>
</feature>
<dbReference type="RefSeq" id="WP_208469453.1">
    <property type="nucleotide sequence ID" value="NZ_JAGFNS010000014.1"/>
</dbReference>
<feature type="transmembrane region" description="Helical" evidence="1">
    <location>
        <begin position="161"/>
        <end position="183"/>
    </location>
</feature>
<evidence type="ECO:0000313" key="3">
    <source>
        <dbReference type="Proteomes" id="UP000679690"/>
    </source>
</evidence>
<proteinExistence type="predicted"/>
<organism evidence="2 3">
    <name type="scientific">Actinoplanes flavus</name>
    <dbReference type="NCBI Taxonomy" id="2820290"/>
    <lineage>
        <taxon>Bacteria</taxon>
        <taxon>Bacillati</taxon>
        <taxon>Actinomycetota</taxon>
        <taxon>Actinomycetes</taxon>
        <taxon>Micromonosporales</taxon>
        <taxon>Micromonosporaceae</taxon>
        <taxon>Actinoplanes</taxon>
    </lineage>
</organism>
<feature type="transmembrane region" description="Helical" evidence="1">
    <location>
        <begin position="85"/>
        <end position="105"/>
    </location>
</feature>
<comment type="caution">
    <text evidence="2">The sequence shown here is derived from an EMBL/GenBank/DDBJ whole genome shotgun (WGS) entry which is preliminary data.</text>
</comment>
<dbReference type="EMBL" id="JAGFNS010000014">
    <property type="protein sequence ID" value="MBO3740279.1"/>
    <property type="molecule type" value="Genomic_DNA"/>
</dbReference>
<evidence type="ECO:0000256" key="1">
    <source>
        <dbReference type="SAM" id="Phobius"/>
    </source>
</evidence>
<feature type="transmembrane region" description="Helical" evidence="1">
    <location>
        <begin position="60"/>
        <end position="78"/>
    </location>
</feature>
<protein>
    <submittedName>
        <fullName evidence="2">Uncharacterized protein</fullName>
    </submittedName>
</protein>
<feature type="transmembrane region" description="Helical" evidence="1">
    <location>
        <begin position="125"/>
        <end position="141"/>
    </location>
</feature>
<keyword evidence="1" id="KW-0812">Transmembrane</keyword>
<feature type="transmembrane region" description="Helical" evidence="1">
    <location>
        <begin position="290"/>
        <end position="313"/>
    </location>
</feature>
<keyword evidence="3" id="KW-1185">Reference proteome</keyword>
<gene>
    <name evidence="2" type="ORF">J5X75_22495</name>
</gene>
<name>A0ABS3UNB7_9ACTN</name>